<dbReference type="STRING" id="1093900.A0A507AST5"/>
<organism evidence="2 3">
    <name type="scientific">Thyridium curvatum</name>
    <dbReference type="NCBI Taxonomy" id="1093900"/>
    <lineage>
        <taxon>Eukaryota</taxon>
        <taxon>Fungi</taxon>
        <taxon>Dikarya</taxon>
        <taxon>Ascomycota</taxon>
        <taxon>Pezizomycotina</taxon>
        <taxon>Sordariomycetes</taxon>
        <taxon>Sordariomycetidae</taxon>
        <taxon>Thyridiales</taxon>
        <taxon>Thyridiaceae</taxon>
        <taxon>Thyridium</taxon>
    </lineage>
</organism>
<name>A0A507AST5_9PEZI</name>
<keyword evidence="3" id="KW-1185">Reference proteome</keyword>
<feature type="domain" description="DUF7582" evidence="1">
    <location>
        <begin position="51"/>
        <end position="183"/>
    </location>
</feature>
<accession>A0A507AST5</accession>
<evidence type="ECO:0000313" key="2">
    <source>
        <dbReference type="EMBL" id="TPX13865.1"/>
    </source>
</evidence>
<sequence length="236" mass="26534">MGCGSSQPEQERRPRQVTIGAPQDVMIHIPRNRTDRYGAPTQQVTQEVDRDTLIAALHHVSDFIALQRQHITVIAVGGAVNTLFLRSRLITHDVDVFGSDFSNQGRVLLDRAMHDARQRFRALGTDWLNTETQMWMPGPLHQELTAGARRQNVKVFDGAGLTILAAPWEYAFSAKINRILTGGAQRRPYDLADAATYIHEYIRSHGNASIPVATARGWAKHYHHETNDNILRTQVN</sequence>
<dbReference type="OrthoDB" id="3348320at2759"/>
<reference evidence="2 3" key="1">
    <citation type="submission" date="2019-06" db="EMBL/GenBank/DDBJ databases">
        <title>Draft genome sequence of the filamentous fungus Phialemoniopsis curvata isolated from diesel fuel.</title>
        <authorList>
            <person name="Varaljay V.A."/>
            <person name="Lyon W.J."/>
            <person name="Crouch A.L."/>
            <person name="Drake C.E."/>
            <person name="Hollomon J.M."/>
            <person name="Nadeau L.J."/>
            <person name="Nunn H.S."/>
            <person name="Stevenson B.S."/>
            <person name="Bojanowski C.L."/>
            <person name="Crookes-Goodson W.J."/>
        </authorList>
    </citation>
    <scope>NUCLEOTIDE SEQUENCE [LARGE SCALE GENOMIC DNA]</scope>
    <source>
        <strain evidence="2 3">D216</strain>
    </source>
</reference>
<comment type="caution">
    <text evidence="2">The sequence shown here is derived from an EMBL/GenBank/DDBJ whole genome shotgun (WGS) entry which is preliminary data.</text>
</comment>
<dbReference type="EMBL" id="SKBQ01000031">
    <property type="protein sequence ID" value="TPX13865.1"/>
    <property type="molecule type" value="Genomic_DNA"/>
</dbReference>
<dbReference type="GeneID" id="41973256"/>
<dbReference type="InterPro" id="IPR056004">
    <property type="entry name" value="DUF7582"/>
</dbReference>
<dbReference type="Proteomes" id="UP000319257">
    <property type="component" value="Unassembled WGS sequence"/>
</dbReference>
<dbReference type="RefSeq" id="XP_030995576.1">
    <property type="nucleotide sequence ID" value="XM_031140372.1"/>
</dbReference>
<gene>
    <name evidence="2" type="ORF">E0L32_005809</name>
</gene>
<dbReference type="AlphaFoldDB" id="A0A507AST5"/>
<protein>
    <recommendedName>
        <fullName evidence="1">DUF7582 domain-containing protein</fullName>
    </recommendedName>
</protein>
<evidence type="ECO:0000259" key="1">
    <source>
        <dbReference type="Pfam" id="PF24483"/>
    </source>
</evidence>
<evidence type="ECO:0000313" key="3">
    <source>
        <dbReference type="Proteomes" id="UP000319257"/>
    </source>
</evidence>
<dbReference type="InParanoid" id="A0A507AST5"/>
<proteinExistence type="predicted"/>
<dbReference type="Pfam" id="PF24483">
    <property type="entry name" value="DUF7582"/>
    <property type="match status" value="1"/>
</dbReference>